<dbReference type="AlphaFoldDB" id="A0A1M4TUK0"/>
<gene>
    <name evidence="2" type="ORF">SAMN05444278_10231</name>
</gene>
<proteinExistence type="predicted"/>
<feature type="signal peptide" evidence="1">
    <location>
        <begin position="1"/>
        <end position="21"/>
    </location>
</feature>
<dbReference type="OrthoDB" id="1464803at2"/>
<evidence type="ECO:0000313" key="3">
    <source>
        <dbReference type="Proteomes" id="UP000184462"/>
    </source>
</evidence>
<dbReference type="EMBL" id="FQTW01000002">
    <property type="protein sequence ID" value="SHE48161.1"/>
    <property type="molecule type" value="Genomic_DNA"/>
</dbReference>
<evidence type="ECO:0000256" key="1">
    <source>
        <dbReference type="SAM" id="SignalP"/>
    </source>
</evidence>
<accession>A0A1M4TUK0</accession>
<reference evidence="2 3" key="1">
    <citation type="submission" date="2016-11" db="EMBL/GenBank/DDBJ databases">
        <authorList>
            <person name="Jaros S."/>
            <person name="Januszkiewicz K."/>
            <person name="Wedrychowicz H."/>
        </authorList>
    </citation>
    <scope>NUCLEOTIDE SEQUENCE [LARGE SCALE GENOMIC DNA]</scope>
    <source>
        <strain evidence="2 3">DSM 25661</strain>
    </source>
</reference>
<feature type="chain" id="PRO_5012928616" evidence="1">
    <location>
        <begin position="22"/>
        <end position="81"/>
    </location>
</feature>
<organism evidence="2 3">
    <name type="scientific">Psychroflexus salarius</name>
    <dbReference type="NCBI Taxonomy" id="1155689"/>
    <lineage>
        <taxon>Bacteria</taxon>
        <taxon>Pseudomonadati</taxon>
        <taxon>Bacteroidota</taxon>
        <taxon>Flavobacteriia</taxon>
        <taxon>Flavobacteriales</taxon>
        <taxon>Flavobacteriaceae</taxon>
        <taxon>Psychroflexus</taxon>
    </lineage>
</organism>
<dbReference type="STRING" id="1155689.SAMN05444278_10231"/>
<protein>
    <submittedName>
        <fullName evidence="2">Uncharacterized protein</fullName>
    </submittedName>
</protein>
<name>A0A1M4TUK0_9FLAO</name>
<dbReference type="Proteomes" id="UP000184462">
    <property type="component" value="Unassembled WGS sequence"/>
</dbReference>
<keyword evidence="1" id="KW-0732">Signal</keyword>
<dbReference type="RefSeq" id="WP_073191954.1">
    <property type="nucleotide sequence ID" value="NZ_FQTW01000002.1"/>
</dbReference>
<keyword evidence="3" id="KW-1185">Reference proteome</keyword>
<evidence type="ECO:0000313" key="2">
    <source>
        <dbReference type="EMBL" id="SHE48161.1"/>
    </source>
</evidence>
<sequence>MKKVLSIIALSAMTLSLSSFSTSKQATIQEEGNPTDCNRQARLATYHFAHFVFGEEASGSSENNDLYVAYHNAVYESCLAD</sequence>